<organism evidence="2 3">
    <name type="scientific">Trichoderma asperellum</name>
    <name type="common">Filamentous fungus</name>
    <dbReference type="NCBI Taxonomy" id="101201"/>
    <lineage>
        <taxon>Eukaryota</taxon>
        <taxon>Fungi</taxon>
        <taxon>Dikarya</taxon>
        <taxon>Ascomycota</taxon>
        <taxon>Pezizomycotina</taxon>
        <taxon>Sordariomycetes</taxon>
        <taxon>Hypocreomycetidae</taxon>
        <taxon>Hypocreales</taxon>
        <taxon>Hypocreaceae</taxon>
        <taxon>Trichoderma</taxon>
    </lineage>
</organism>
<gene>
    <name evidence="2" type="ORF">TASIC1_0002023200</name>
</gene>
<accession>A0A6V8QPE6</accession>
<feature type="compositionally biased region" description="Pro residues" evidence="1">
    <location>
        <begin position="30"/>
        <end position="40"/>
    </location>
</feature>
<protein>
    <submittedName>
        <fullName evidence="2">Uncharacterized protein</fullName>
    </submittedName>
</protein>
<feature type="compositionally biased region" description="Low complexity" evidence="1">
    <location>
        <begin position="119"/>
        <end position="135"/>
    </location>
</feature>
<dbReference type="AlphaFoldDB" id="A0A6V8QPE6"/>
<dbReference type="OrthoDB" id="4900635at2759"/>
<feature type="region of interest" description="Disordered" evidence="1">
    <location>
        <begin position="116"/>
        <end position="135"/>
    </location>
</feature>
<feature type="region of interest" description="Disordered" evidence="1">
    <location>
        <begin position="19"/>
        <end position="88"/>
    </location>
</feature>
<evidence type="ECO:0000256" key="1">
    <source>
        <dbReference type="SAM" id="MobiDB-lite"/>
    </source>
</evidence>
<sequence>MVQRAASSSSALPRFLLSLSASSTSSQQPHGPPSSLPPPDSARQSTSQDSIELVAVRHHPWSNSNHDNNPSAAAPRISRHKRASPSLPVVVPSATSIVTKENTAPLEGDKDLGFRGRSRSSTTSLACSTSSTADSLGKGMTVAERQNKANQVWRGYW</sequence>
<evidence type="ECO:0000313" key="3">
    <source>
        <dbReference type="Proteomes" id="UP000517252"/>
    </source>
</evidence>
<feature type="compositionally biased region" description="Polar residues" evidence="1">
    <location>
        <begin position="61"/>
        <end position="71"/>
    </location>
</feature>
<comment type="caution">
    <text evidence="2">The sequence shown here is derived from an EMBL/GenBank/DDBJ whole genome shotgun (WGS) entry which is preliminary data.</text>
</comment>
<dbReference type="EMBL" id="BLZH01000002">
    <property type="protein sequence ID" value="GFP53048.1"/>
    <property type="molecule type" value="Genomic_DNA"/>
</dbReference>
<dbReference type="Proteomes" id="UP000517252">
    <property type="component" value="Unassembled WGS sequence"/>
</dbReference>
<reference evidence="2 3" key="1">
    <citation type="submission" date="2020-07" db="EMBL/GenBank/DDBJ databases">
        <title>Trichoderma asperellum IC-1 whole genome shotgun sequence.</title>
        <authorList>
            <person name="Kanamasa S."/>
            <person name="Takahashi H."/>
        </authorList>
    </citation>
    <scope>NUCLEOTIDE SEQUENCE [LARGE SCALE GENOMIC DNA]</scope>
    <source>
        <strain evidence="2 3">IC-1</strain>
    </source>
</reference>
<name>A0A6V8QPE6_TRIAP</name>
<evidence type="ECO:0000313" key="2">
    <source>
        <dbReference type="EMBL" id="GFP53048.1"/>
    </source>
</evidence>
<feature type="compositionally biased region" description="Low complexity" evidence="1">
    <location>
        <begin position="19"/>
        <end position="29"/>
    </location>
</feature>
<proteinExistence type="predicted"/>